<dbReference type="Proteomes" id="UP001175271">
    <property type="component" value="Unassembled WGS sequence"/>
</dbReference>
<dbReference type="AlphaFoldDB" id="A0AA39GPU9"/>
<accession>A0AA39GPU9</accession>
<name>A0AA39GPU9_9BILA</name>
<feature type="region of interest" description="Disordered" evidence="1">
    <location>
        <begin position="1"/>
        <end position="24"/>
    </location>
</feature>
<dbReference type="EMBL" id="JAUCMV010000006">
    <property type="protein sequence ID" value="KAK0390354.1"/>
    <property type="molecule type" value="Genomic_DNA"/>
</dbReference>
<evidence type="ECO:0000313" key="2">
    <source>
        <dbReference type="EMBL" id="KAK0390354.1"/>
    </source>
</evidence>
<protein>
    <submittedName>
        <fullName evidence="2">Uncharacterized protein</fullName>
    </submittedName>
</protein>
<proteinExistence type="predicted"/>
<gene>
    <name evidence="2" type="ORF">QR680_019317</name>
</gene>
<reference evidence="2" key="1">
    <citation type="submission" date="2023-06" db="EMBL/GenBank/DDBJ databases">
        <title>Genomic analysis of the entomopathogenic nematode Steinernema hermaphroditum.</title>
        <authorList>
            <person name="Schwarz E.M."/>
            <person name="Heppert J.K."/>
            <person name="Baniya A."/>
            <person name="Schwartz H.T."/>
            <person name="Tan C.-H."/>
            <person name="Antoshechkin I."/>
            <person name="Sternberg P.W."/>
            <person name="Goodrich-Blair H."/>
            <person name="Dillman A.R."/>
        </authorList>
    </citation>
    <scope>NUCLEOTIDE SEQUENCE</scope>
    <source>
        <strain evidence="2">PS9179</strain>
        <tissue evidence="2">Whole animal</tissue>
    </source>
</reference>
<evidence type="ECO:0000256" key="1">
    <source>
        <dbReference type="SAM" id="MobiDB-lite"/>
    </source>
</evidence>
<keyword evidence="3" id="KW-1185">Reference proteome</keyword>
<organism evidence="2 3">
    <name type="scientific">Steinernema hermaphroditum</name>
    <dbReference type="NCBI Taxonomy" id="289476"/>
    <lineage>
        <taxon>Eukaryota</taxon>
        <taxon>Metazoa</taxon>
        <taxon>Ecdysozoa</taxon>
        <taxon>Nematoda</taxon>
        <taxon>Chromadorea</taxon>
        <taxon>Rhabditida</taxon>
        <taxon>Tylenchina</taxon>
        <taxon>Panagrolaimomorpha</taxon>
        <taxon>Strongyloidoidea</taxon>
        <taxon>Steinernematidae</taxon>
        <taxon>Steinernema</taxon>
    </lineage>
</organism>
<sequence>MMPSAPRKPGTAPKSEAPPAAPLMVPTSPAVLQWNPNGIISPPVSLTESVEDALPAEDPGLFPLCPTAAPGQDSATTLL</sequence>
<evidence type="ECO:0000313" key="3">
    <source>
        <dbReference type="Proteomes" id="UP001175271"/>
    </source>
</evidence>
<comment type="caution">
    <text evidence="2">The sequence shown here is derived from an EMBL/GenBank/DDBJ whole genome shotgun (WGS) entry which is preliminary data.</text>
</comment>